<keyword evidence="4 5" id="KW-0472">Membrane</keyword>
<comment type="similarity">
    <text evidence="5">Belongs to the ABC-2 integral membrane protein family.</text>
</comment>
<feature type="transmembrane region" description="Helical" evidence="5">
    <location>
        <begin position="18"/>
        <end position="37"/>
    </location>
</feature>
<feature type="transmembrane region" description="Helical" evidence="5">
    <location>
        <begin position="49"/>
        <end position="74"/>
    </location>
</feature>
<keyword evidence="3 5" id="KW-1133">Transmembrane helix</keyword>
<accession>A0A0U4FTY0</accession>
<feature type="transmembrane region" description="Helical" evidence="5">
    <location>
        <begin position="94"/>
        <end position="118"/>
    </location>
</feature>
<proteinExistence type="inferred from homology"/>
<dbReference type="InterPro" id="IPR052902">
    <property type="entry name" value="ABC-2_transporter"/>
</dbReference>
<dbReference type="PANTHER" id="PTHR43027:SF1">
    <property type="entry name" value="DOXORUBICIN RESISTANCE ABC TRANSPORTER PERMEASE PROTEIN DRRC-RELATED"/>
    <property type="match status" value="1"/>
</dbReference>
<dbReference type="InterPro" id="IPR000412">
    <property type="entry name" value="ABC_2_transport"/>
</dbReference>
<dbReference type="PROSITE" id="PS51012">
    <property type="entry name" value="ABC_TM2"/>
    <property type="match status" value="1"/>
</dbReference>
<dbReference type="Proteomes" id="UP000050331">
    <property type="component" value="Chromosome"/>
</dbReference>
<dbReference type="InterPro" id="IPR013525">
    <property type="entry name" value="ABC2_TM"/>
</dbReference>
<dbReference type="EMBL" id="CP013862">
    <property type="protein sequence ID" value="ALX49269.1"/>
    <property type="molecule type" value="Genomic_DNA"/>
</dbReference>
<dbReference type="InterPro" id="IPR047817">
    <property type="entry name" value="ABC2_TM_bact-type"/>
</dbReference>
<keyword evidence="5" id="KW-0813">Transport</keyword>
<dbReference type="PIRSF" id="PIRSF006648">
    <property type="entry name" value="DrrB"/>
    <property type="match status" value="1"/>
</dbReference>
<gene>
    <name evidence="7" type="ORF">AOX59_12130</name>
</gene>
<dbReference type="Pfam" id="PF01061">
    <property type="entry name" value="ABC2_membrane"/>
    <property type="match status" value="1"/>
</dbReference>
<evidence type="ECO:0000256" key="4">
    <source>
        <dbReference type="ARBA" id="ARBA00023136"/>
    </source>
</evidence>
<evidence type="ECO:0000256" key="5">
    <source>
        <dbReference type="RuleBase" id="RU361157"/>
    </source>
</evidence>
<comment type="subcellular location">
    <subcellularLocation>
        <location evidence="5">Cell membrane</location>
        <topology evidence="5">Multi-pass membrane protein</topology>
    </subcellularLocation>
    <subcellularLocation>
        <location evidence="1">Membrane</location>
        <topology evidence="1">Multi-pass membrane protein</topology>
    </subcellularLocation>
</comment>
<evidence type="ECO:0000256" key="1">
    <source>
        <dbReference type="ARBA" id="ARBA00004141"/>
    </source>
</evidence>
<dbReference type="PANTHER" id="PTHR43027">
    <property type="entry name" value="DOXORUBICIN RESISTANCE ABC TRANSPORTER PERMEASE PROTEIN DRRC-RELATED"/>
    <property type="match status" value="1"/>
</dbReference>
<evidence type="ECO:0000259" key="6">
    <source>
        <dbReference type="PROSITE" id="PS51012"/>
    </source>
</evidence>
<feature type="domain" description="ABC transmembrane type-2" evidence="6">
    <location>
        <begin position="17"/>
        <end position="245"/>
    </location>
</feature>
<keyword evidence="8" id="KW-1185">Reference proteome</keyword>
<keyword evidence="5" id="KW-1003">Cell membrane</keyword>
<feature type="transmembrane region" description="Helical" evidence="5">
    <location>
        <begin position="161"/>
        <end position="179"/>
    </location>
</feature>
<organism evidence="7 8">
    <name type="scientific">Lentibacillus amyloliquefaciens</name>
    <dbReference type="NCBI Taxonomy" id="1472767"/>
    <lineage>
        <taxon>Bacteria</taxon>
        <taxon>Bacillati</taxon>
        <taxon>Bacillota</taxon>
        <taxon>Bacilli</taxon>
        <taxon>Bacillales</taxon>
        <taxon>Bacillaceae</taxon>
        <taxon>Lentibacillus</taxon>
    </lineage>
</organism>
<sequence length="248" mass="27369">MNAIASLELKKNLQDRGLLFWTLILPIVFTVLFIAVFTSGAGETESRQVISSIVPGYTIMFVFFIMISMTESFIKDRDKGMVARIASTPLSPYLYILGKWIPFIYIVMIQIMILLLFGKTVYDIPLEQPVYLLFLSVLLTFTVTGIGLALAVIVKTNNMGIALTQVIALGGAMLGGLWMPVDMMPDILQTISAFLPQYWGHQAFQDAMAGTLQFADFLQISLILSGFGLSGFIAALLGYPNFLKRAKG</sequence>
<dbReference type="OrthoDB" id="266913at2"/>
<dbReference type="RefSeq" id="WP_068445905.1">
    <property type="nucleotide sequence ID" value="NZ_CP013862.1"/>
</dbReference>
<dbReference type="GO" id="GO:0043190">
    <property type="term" value="C:ATP-binding cassette (ABC) transporter complex"/>
    <property type="evidence" value="ECO:0007669"/>
    <property type="project" value="InterPro"/>
</dbReference>
<dbReference type="STRING" id="1472767.AOX59_12130"/>
<evidence type="ECO:0000256" key="2">
    <source>
        <dbReference type="ARBA" id="ARBA00022692"/>
    </source>
</evidence>
<dbReference type="AlphaFoldDB" id="A0A0U4FTY0"/>
<feature type="transmembrane region" description="Helical" evidence="5">
    <location>
        <begin position="130"/>
        <end position="154"/>
    </location>
</feature>
<evidence type="ECO:0000313" key="8">
    <source>
        <dbReference type="Proteomes" id="UP000050331"/>
    </source>
</evidence>
<evidence type="ECO:0000313" key="7">
    <source>
        <dbReference type="EMBL" id="ALX49269.1"/>
    </source>
</evidence>
<keyword evidence="2 5" id="KW-0812">Transmembrane</keyword>
<protein>
    <recommendedName>
        <fullName evidence="5">Transport permease protein</fullName>
    </recommendedName>
</protein>
<dbReference type="KEGG" id="lao:AOX59_12130"/>
<reference evidence="7 8" key="1">
    <citation type="submission" date="2016-01" db="EMBL/GenBank/DDBJ databases">
        <title>Complete genome sequence of strain Lentibacillus amyloliquefaciens LAM0015T isolated from saline sediment.</title>
        <authorList>
            <person name="Wang J.-L."/>
            <person name="He M.-X."/>
        </authorList>
    </citation>
    <scope>NUCLEOTIDE SEQUENCE [LARGE SCALE GENOMIC DNA]</scope>
    <source>
        <strain evidence="7 8">LAM0015</strain>
    </source>
</reference>
<evidence type="ECO:0000256" key="3">
    <source>
        <dbReference type="ARBA" id="ARBA00022989"/>
    </source>
</evidence>
<feature type="transmembrane region" description="Helical" evidence="5">
    <location>
        <begin position="217"/>
        <end position="239"/>
    </location>
</feature>
<dbReference type="GO" id="GO:0140359">
    <property type="term" value="F:ABC-type transporter activity"/>
    <property type="evidence" value="ECO:0007669"/>
    <property type="project" value="InterPro"/>
</dbReference>
<name>A0A0U4FTY0_9BACI</name>